<feature type="compositionally biased region" description="Polar residues" evidence="1">
    <location>
        <begin position="1"/>
        <end position="10"/>
    </location>
</feature>
<evidence type="ECO:0000313" key="4">
    <source>
        <dbReference type="Proteomes" id="UP001209570"/>
    </source>
</evidence>
<proteinExistence type="predicted"/>
<feature type="domain" description="Ubiquitin-like" evidence="2">
    <location>
        <begin position="97"/>
        <end position="137"/>
    </location>
</feature>
<feature type="region of interest" description="Disordered" evidence="1">
    <location>
        <begin position="1"/>
        <end position="31"/>
    </location>
</feature>
<evidence type="ECO:0000259" key="2">
    <source>
        <dbReference type="PROSITE" id="PS50053"/>
    </source>
</evidence>
<evidence type="ECO:0000256" key="1">
    <source>
        <dbReference type="SAM" id="MobiDB-lite"/>
    </source>
</evidence>
<accession>A0AAD5M1Y4</accession>
<organism evidence="3 4">
    <name type="scientific">Pythium insidiosum</name>
    <name type="common">Pythiosis disease agent</name>
    <dbReference type="NCBI Taxonomy" id="114742"/>
    <lineage>
        <taxon>Eukaryota</taxon>
        <taxon>Sar</taxon>
        <taxon>Stramenopiles</taxon>
        <taxon>Oomycota</taxon>
        <taxon>Peronosporomycetes</taxon>
        <taxon>Pythiales</taxon>
        <taxon>Pythiaceae</taxon>
        <taxon>Pythium</taxon>
    </lineage>
</organism>
<dbReference type="InterPro" id="IPR000626">
    <property type="entry name" value="Ubiquitin-like_dom"/>
</dbReference>
<reference evidence="3" key="1">
    <citation type="submission" date="2021-12" db="EMBL/GenBank/DDBJ databases">
        <title>Prjna785345.</title>
        <authorList>
            <person name="Rujirawat T."/>
            <person name="Krajaejun T."/>
        </authorList>
    </citation>
    <scope>NUCLEOTIDE SEQUENCE</scope>
    <source>
        <strain evidence="3">Pi057C3</strain>
    </source>
</reference>
<dbReference type="Proteomes" id="UP001209570">
    <property type="component" value="Unassembled WGS sequence"/>
</dbReference>
<sequence length="420" mass="48531">MTAAQATSTKPDAPLLSPTRKPASRAERSGLSTASDSITVFAVTCQHVPWEQDSLQVSTVFKPFKFKAVMRRTATLEDLQCFLMSQWVIAKSPFAEIPVDEQFYMFKGRILRLDGSFDAYYIEDNDAIYLRFSSLGKVCDPWAMSTSELRSELKARQAYVPKLQPEQLMMRLQEQVMRESRLQRLQRATKQEEEDQVQSITKEIAVLNDKLGKAVGRRLDVRAASQENQFARPASLQWPHSPSKSRTVFLSISLLEKTYQAIPRDVLDPAIFIFDADRKWVFDKHNVLQKQQFDYRYMCFEDDFLELLTLKEELGLVFWFRPAKNYEKLSSFLTAIDDPVTERKLNPLILKETKWLTLCGVNGWEGKVRQDGRRRDTSKVPKFTKSVMRITTNLQSQSFDYLAVQELLYQSNPTLLFAPL</sequence>
<dbReference type="AlphaFoldDB" id="A0AAD5M1Y4"/>
<gene>
    <name evidence="3" type="ORF">P43SY_001009</name>
</gene>
<dbReference type="EMBL" id="JAKCXM010000128">
    <property type="protein sequence ID" value="KAJ0401441.1"/>
    <property type="molecule type" value="Genomic_DNA"/>
</dbReference>
<keyword evidence="4" id="KW-1185">Reference proteome</keyword>
<protein>
    <recommendedName>
        <fullName evidence="2">Ubiquitin-like domain-containing protein</fullName>
    </recommendedName>
</protein>
<dbReference type="PROSITE" id="PS50053">
    <property type="entry name" value="UBIQUITIN_2"/>
    <property type="match status" value="1"/>
</dbReference>
<name>A0AAD5M1Y4_PYTIN</name>
<evidence type="ECO:0000313" key="3">
    <source>
        <dbReference type="EMBL" id="KAJ0401441.1"/>
    </source>
</evidence>
<dbReference type="CDD" id="cd17039">
    <property type="entry name" value="Ubl_ubiquitin_like"/>
    <property type="match status" value="1"/>
</dbReference>
<comment type="caution">
    <text evidence="3">The sequence shown here is derived from an EMBL/GenBank/DDBJ whole genome shotgun (WGS) entry which is preliminary data.</text>
</comment>